<evidence type="ECO:0000313" key="3">
    <source>
        <dbReference type="Proteomes" id="UP001482620"/>
    </source>
</evidence>
<feature type="chain" id="PRO_5046631876" description="Secreted protein" evidence="1">
    <location>
        <begin position="21"/>
        <end position="68"/>
    </location>
</feature>
<reference evidence="2 3" key="1">
    <citation type="submission" date="2021-06" db="EMBL/GenBank/DDBJ databases">
        <authorList>
            <person name="Palmer J.M."/>
        </authorList>
    </citation>
    <scope>NUCLEOTIDE SEQUENCE [LARGE SCALE GENOMIC DNA]</scope>
    <source>
        <strain evidence="3">if_2019</strain>
        <tissue evidence="2">Muscle</tissue>
    </source>
</reference>
<name>A0ABV0UFU4_9TELE</name>
<evidence type="ECO:0000256" key="1">
    <source>
        <dbReference type="SAM" id="SignalP"/>
    </source>
</evidence>
<keyword evidence="3" id="KW-1185">Reference proteome</keyword>
<dbReference type="EMBL" id="JAHRIQ010070102">
    <property type="protein sequence ID" value="MEQ2243614.1"/>
    <property type="molecule type" value="Genomic_DNA"/>
</dbReference>
<protein>
    <recommendedName>
        <fullName evidence="4">Secreted protein</fullName>
    </recommendedName>
</protein>
<gene>
    <name evidence="2" type="ORF">ILYODFUR_008670</name>
</gene>
<feature type="signal peptide" evidence="1">
    <location>
        <begin position="1"/>
        <end position="20"/>
    </location>
</feature>
<sequence>MSYMVVNVLLRGLVIYAVLGSECSYSNDLPSHSSDAANVATSASCPLLLASLGSPVVFSGKAEESPAQ</sequence>
<organism evidence="2 3">
    <name type="scientific">Ilyodon furcidens</name>
    <name type="common">goldbreast splitfin</name>
    <dbReference type="NCBI Taxonomy" id="33524"/>
    <lineage>
        <taxon>Eukaryota</taxon>
        <taxon>Metazoa</taxon>
        <taxon>Chordata</taxon>
        <taxon>Craniata</taxon>
        <taxon>Vertebrata</taxon>
        <taxon>Euteleostomi</taxon>
        <taxon>Actinopterygii</taxon>
        <taxon>Neopterygii</taxon>
        <taxon>Teleostei</taxon>
        <taxon>Neoteleostei</taxon>
        <taxon>Acanthomorphata</taxon>
        <taxon>Ovalentaria</taxon>
        <taxon>Atherinomorphae</taxon>
        <taxon>Cyprinodontiformes</taxon>
        <taxon>Goodeidae</taxon>
        <taxon>Ilyodon</taxon>
    </lineage>
</organism>
<accession>A0ABV0UFU4</accession>
<evidence type="ECO:0008006" key="4">
    <source>
        <dbReference type="Google" id="ProtNLM"/>
    </source>
</evidence>
<evidence type="ECO:0000313" key="2">
    <source>
        <dbReference type="EMBL" id="MEQ2243614.1"/>
    </source>
</evidence>
<keyword evidence="1" id="KW-0732">Signal</keyword>
<dbReference type="Proteomes" id="UP001482620">
    <property type="component" value="Unassembled WGS sequence"/>
</dbReference>
<proteinExistence type="predicted"/>
<comment type="caution">
    <text evidence="2">The sequence shown here is derived from an EMBL/GenBank/DDBJ whole genome shotgun (WGS) entry which is preliminary data.</text>
</comment>